<dbReference type="AlphaFoldDB" id="A0A1W2ATU1"/>
<proteinExistence type="predicted"/>
<dbReference type="EMBL" id="FWXI01000006">
    <property type="protein sequence ID" value="SMC64133.1"/>
    <property type="molecule type" value="Genomic_DNA"/>
</dbReference>
<sequence length="107" mass="11582">MSEVNLSLSTLGGGAMEEQFQQLIPALLSQLKHGQKASISIGIDFKRVDNTDTMITTSYRLTPKFPAISKASICQVTGDNRLKTDAPIEKPKLVNLFNGTEGGSKNE</sequence>
<dbReference type="STRING" id="112901.SAMN04488500_106114"/>
<dbReference type="RefSeq" id="WP_084575330.1">
    <property type="nucleotide sequence ID" value="NZ_CP155572.1"/>
</dbReference>
<dbReference type="Proteomes" id="UP000192738">
    <property type="component" value="Unassembled WGS sequence"/>
</dbReference>
<accession>A0A1W2ATU1</accession>
<dbReference type="OrthoDB" id="9852755at2"/>
<protein>
    <submittedName>
        <fullName evidence="1">Uncharacterized protein</fullName>
    </submittedName>
</protein>
<keyword evidence="2" id="KW-1185">Reference proteome</keyword>
<gene>
    <name evidence="1" type="ORF">SAMN04488500_106114</name>
</gene>
<reference evidence="1 2" key="1">
    <citation type="submission" date="2017-04" db="EMBL/GenBank/DDBJ databases">
        <authorList>
            <person name="Afonso C.L."/>
            <person name="Miller P.J."/>
            <person name="Scott M.A."/>
            <person name="Spackman E."/>
            <person name="Goraichik I."/>
            <person name="Dimitrov K.M."/>
            <person name="Suarez D.L."/>
            <person name="Swayne D.E."/>
        </authorList>
    </citation>
    <scope>NUCLEOTIDE SEQUENCE [LARGE SCALE GENOMIC DNA]</scope>
    <source>
        <strain evidence="1 2">DSM 5090</strain>
    </source>
</reference>
<name>A0A1W2ATU1_9FIRM</name>
<organism evidence="1 2">
    <name type="scientific">Sporomusa malonica</name>
    <dbReference type="NCBI Taxonomy" id="112901"/>
    <lineage>
        <taxon>Bacteria</taxon>
        <taxon>Bacillati</taxon>
        <taxon>Bacillota</taxon>
        <taxon>Negativicutes</taxon>
        <taxon>Selenomonadales</taxon>
        <taxon>Sporomusaceae</taxon>
        <taxon>Sporomusa</taxon>
    </lineage>
</organism>
<evidence type="ECO:0000313" key="2">
    <source>
        <dbReference type="Proteomes" id="UP000192738"/>
    </source>
</evidence>
<evidence type="ECO:0000313" key="1">
    <source>
        <dbReference type="EMBL" id="SMC64133.1"/>
    </source>
</evidence>